<protein>
    <submittedName>
        <fullName evidence="7">Intraflagellar transport protein 57 homolog</fullName>
    </submittedName>
</protein>
<dbReference type="PANTHER" id="PTHR16011">
    <property type="entry name" value="IFT57/HIPPI"/>
    <property type="match status" value="1"/>
</dbReference>
<evidence type="ECO:0000313" key="6">
    <source>
        <dbReference type="Proteomes" id="UP000079169"/>
    </source>
</evidence>
<dbReference type="GO" id="GO:0042073">
    <property type="term" value="P:intraciliary transport"/>
    <property type="evidence" value="ECO:0007669"/>
    <property type="project" value="TreeGrafter"/>
</dbReference>
<comment type="similarity">
    <text evidence="2">Belongs to the IFT57 family.</text>
</comment>
<dbReference type="GO" id="GO:0005929">
    <property type="term" value="C:cilium"/>
    <property type="evidence" value="ECO:0007669"/>
    <property type="project" value="UniProtKB-SubCell"/>
</dbReference>
<dbReference type="STRING" id="121845.A0A3Q0J0C6"/>
<dbReference type="KEGG" id="dci:103512732"/>
<accession>A0A3Q0J0C6</accession>
<gene>
    <name evidence="7" type="primary">LOC103512732</name>
</gene>
<evidence type="ECO:0000313" key="7">
    <source>
        <dbReference type="RefSeq" id="XP_026681929.1"/>
    </source>
</evidence>
<feature type="region of interest" description="Disordered" evidence="5">
    <location>
        <begin position="1"/>
        <end position="21"/>
    </location>
</feature>
<proteinExistence type="inferred from homology"/>
<dbReference type="GO" id="GO:1905515">
    <property type="term" value="P:non-motile cilium assembly"/>
    <property type="evidence" value="ECO:0007669"/>
    <property type="project" value="TreeGrafter"/>
</dbReference>
<dbReference type="RefSeq" id="XP_026681929.1">
    <property type="nucleotide sequence ID" value="XM_026826128.1"/>
</dbReference>
<keyword evidence="4" id="KW-0966">Cell projection</keyword>
<keyword evidence="3" id="KW-0969">Cilium</keyword>
<dbReference type="Proteomes" id="UP000079169">
    <property type="component" value="Unplaced"/>
</dbReference>
<dbReference type="Pfam" id="PF10498">
    <property type="entry name" value="IFT57"/>
    <property type="match status" value="1"/>
</dbReference>
<dbReference type="GeneID" id="103512732"/>
<dbReference type="GO" id="GO:0005815">
    <property type="term" value="C:microtubule organizing center"/>
    <property type="evidence" value="ECO:0007669"/>
    <property type="project" value="TreeGrafter"/>
</dbReference>
<dbReference type="PaxDb" id="121845-A0A3Q0J0C6"/>
<keyword evidence="6" id="KW-1185">Reference proteome</keyword>
<evidence type="ECO:0000256" key="2">
    <source>
        <dbReference type="ARBA" id="ARBA00009415"/>
    </source>
</evidence>
<dbReference type="AlphaFoldDB" id="A0A3Q0J0C6"/>
<comment type="subcellular location">
    <subcellularLocation>
        <location evidence="1">Cell projection</location>
        <location evidence="1">Cilium</location>
    </subcellularLocation>
</comment>
<reference evidence="7" key="1">
    <citation type="submission" date="2025-08" db="UniProtKB">
        <authorList>
            <consortium name="RefSeq"/>
        </authorList>
    </citation>
    <scope>IDENTIFICATION</scope>
</reference>
<evidence type="ECO:0000256" key="3">
    <source>
        <dbReference type="ARBA" id="ARBA00023069"/>
    </source>
</evidence>
<evidence type="ECO:0000256" key="5">
    <source>
        <dbReference type="SAM" id="MobiDB-lite"/>
    </source>
</evidence>
<sequence length="421" mass="48373">MRRNETKQEQQNSSLEGTRRQRLYPNTRLPRWCSGQGARLVNRRAWVQSQPRHYFALQTNPGEQFFMFTSLAAWLFSKAGLSMEAPQESDDPNSLIATILDLTRQLNIPVDFPPNKLKQGYGPHVIYILDAVADKAIDSRLSFLLRPQPPKEVTTEEVIVEDDSELLLEKIEEEMIAEISSEDEDALMNIEDLHRMNNISFQDSSSKPDHVLESNVDETEWRLEVERVLPLLRVTLKSDTRDWRSHLDQIRSHKQKMEDTMKSAQTHLEKLSADMSTSLDKIAMREKMLNTQLTGQLAKFRTAQDELRHATERYYVNGEKSLWNKNQGNQTLCIFPLFQNIPVGQKVCHVTYFLLVRCYLSAIHSCIVFTAPLINIKKAIAVLKSELKSVNIQIGVADHTLLQARLRDKNSVQNNAKIPAH</sequence>
<dbReference type="GO" id="GO:0005794">
    <property type="term" value="C:Golgi apparatus"/>
    <property type="evidence" value="ECO:0007669"/>
    <property type="project" value="TreeGrafter"/>
</dbReference>
<evidence type="ECO:0000256" key="1">
    <source>
        <dbReference type="ARBA" id="ARBA00004138"/>
    </source>
</evidence>
<name>A0A3Q0J0C6_DIACI</name>
<dbReference type="GO" id="GO:0030992">
    <property type="term" value="C:intraciliary transport particle B"/>
    <property type="evidence" value="ECO:0007669"/>
    <property type="project" value="TreeGrafter"/>
</dbReference>
<dbReference type="InterPro" id="IPR019530">
    <property type="entry name" value="Intra-flagellar_transport_57"/>
</dbReference>
<evidence type="ECO:0000256" key="4">
    <source>
        <dbReference type="ARBA" id="ARBA00023273"/>
    </source>
</evidence>
<dbReference type="PANTHER" id="PTHR16011:SF0">
    <property type="entry name" value="INTRAFLAGELLAR TRANSPORT PROTEIN 57 HOMOLOG"/>
    <property type="match status" value="1"/>
</dbReference>
<organism evidence="6 7">
    <name type="scientific">Diaphorina citri</name>
    <name type="common">Asian citrus psyllid</name>
    <dbReference type="NCBI Taxonomy" id="121845"/>
    <lineage>
        <taxon>Eukaryota</taxon>
        <taxon>Metazoa</taxon>
        <taxon>Ecdysozoa</taxon>
        <taxon>Arthropoda</taxon>
        <taxon>Hexapoda</taxon>
        <taxon>Insecta</taxon>
        <taxon>Pterygota</taxon>
        <taxon>Neoptera</taxon>
        <taxon>Paraneoptera</taxon>
        <taxon>Hemiptera</taxon>
        <taxon>Sternorrhyncha</taxon>
        <taxon>Psylloidea</taxon>
        <taxon>Psyllidae</taxon>
        <taxon>Diaphorininae</taxon>
        <taxon>Diaphorina</taxon>
    </lineage>
</organism>